<dbReference type="AlphaFoldDB" id="A0AAN8FVX8"/>
<accession>A0AAN8FVX8</accession>
<name>A0AAN8FVX8_TRICO</name>
<evidence type="ECO:0000256" key="1">
    <source>
        <dbReference type="SAM" id="MobiDB-lite"/>
    </source>
</evidence>
<evidence type="ECO:0000313" key="2">
    <source>
        <dbReference type="EMBL" id="KAK5985260.1"/>
    </source>
</evidence>
<dbReference type="Proteomes" id="UP001331761">
    <property type="component" value="Unassembled WGS sequence"/>
</dbReference>
<proteinExistence type="predicted"/>
<evidence type="ECO:0000313" key="3">
    <source>
        <dbReference type="Proteomes" id="UP001331761"/>
    </source>
</evidence>
<feature type="compositionally biased region" description="Basic and acidic residues" evidence="1">
    <location>
        <begin position="33"/>
        <end position="53"/>
    </location>
</feature>
<reference evidence="2 3" key="1">
    <citation type="submission" date="2019-10" db="EMBL/GenBank/DDBJ databases">
        <title>Assembly and Annotation for the nematode Trichostrongylus colubriformis.</title>
        <authorList>
            <person name="Martin J."/>
        </authorList>
    </citation>
    <scope>NUCLEOTIDE SEQUENCE [LARGE SCALE GENOMIC DNA]</scope>
    <source>
        <strain evidence="2">G859</strain>
        <tissue evidence="2">Whole worm</tissue>
    </source>
</reference>
<comment type="caution">
    <text evidence="2">The sequence shown here is derived from an EMBL/GenBank/DDBJ whole genome shotgun (WGS) entry which is preliminary data.</text>
</comment>
<sequence>MTTSLSARQGLLTKTTGRLKTLLDEISETLRTRSSEDEEVKENGSSREEHDMQNRSLQLKKLKKAVETASTSVENALQTYTAAADMLDTSTPDLSAILDKVLSNSSVAQDLLLRAQTSMVELDMALEELPMVTSASQEEETTPGATRSYTCTQIQWENMGVGEFLERFRVLSPHQKNRRHLQDELLVRFP</sequence>
<feature type="region of interest" description="Disordered" evidence="1">
    <location>
        <begin position="33"/>
        <end position="55"/>
    </location>
</feature>
<organism evidence="2 3">
    <name type="scientific">Trichostrongylus colubriformis</name>
    <name type="common">Black scour worm</name>
    <dbReference type="NCBI Taxonomy" id="6319"/>
    <lineage>
        <taxon>Eukaryota</taxon>
        <taxon>Metazoa</taxon>
        <taxon>Ecdysozoa</taxon>
        <taxon>Nematoda</taxon>
        <taxon>Chromadorea</taxon>
        <taxon>Rhabditida</taxon>
        <taxon>Rhabditina</taxon>
        <taxon>Rhabditomorpha</taxon>
        <taxon>Strongyloidea</taxon>
        <taxon>Trichostrongylidae</taxon>
        <taxon>Trichostrongylus</taxon>
    </lineage>
</organism>
<gene>
    <name evidence="2" type="ORF">GCK32_000687</name>
</gene>
<keyword evidence="3" id="KW-1185">Reference proteome</keyword>
<protein>
    <submittedName>
        <fullName evidence="2">Uncharacterized protein</fullName>
    </submittedName>
</protein>
<dbReference type="EMBL" id="WIXE01001940">
    <property type="protein sequence ID" value="KAK5985260.1"/>
    <property type="molecule type" value="Genomic_DNA"/>
</dbReference>